<dbReference type="EMBL" id="CP025197">
    <property type="protein sequence ID" value="AUG57368.1"/>
    <property type="molecule type" value="Genomic_DNA"/>
</dbReference>
<dbReference type="Proteomes" id="UP000233534">
    <property type="component" value="Chromosome"/>
</dbReference>
<feature type="transmembrane region" description="Helical" evidence="1">
    <location>
        <begin position="12"/>
        <end position="30"/>
    </location>
</feature>
<reference evidence="2 3" key="1">
    <citation type="submission" date="2017-12" db="EMBL/GenBank/DDBJ databases">
        <title>Complete genome sequence of Herbivorax saccincola GGR1, a novel Cellulosome-producing hydrolytic bacterium in a thermophilic biogas plant, established by Illumina and Nanopore MinION sequencing.</title>
        <authorList>
            <person name="Pechtl A."/>
            <person name="Ruckert C."/>
            <person name="Koeck D.E."/>
            <person name="Maus I."/>
            <person name="Winkler A."/>
            <person name="Kalinowski J."/>
            <person name="Puhler A."/>
            <person name="Schwarz W.W."/>
            <person name="Zverlov V.V."/>
            <person name="Schluter A."/>
            <person name="Liebl W."/>
        </authorList>
    </citation>
    <scope>NUCLEOTIDE SEQUENCE [LARGE SCALE GENOMIC DNA]</scope>
    <source>
        <strain evidence="3">SR1</strain>
    </source>
</reference>
<protein>
    <submittedName>
        <fullName evidence="2">Uncharacterized protein</fullName>
    </submittedName>
</protein>
<keyword evidence="1" id="KW-0812">Transmembrane</keyword>
<organism evidence="2 3">
    <name type="scientific">Acetivibrio saccincola</name>
    <dbReference type="NCBI Taxonomy" id="1677857"/>
    <lineage>
        <taxon>Bacteria</taxon>
        <taxon>Bacillati</taxon>
        <taxon>Bacillota</taxon>
        <taxon>Clostridia</taxon>
        <taxon>Eubacteriales</taxon>
        <taxon>Oscillospiraceae</taxon>
        <taxon>Acetivibrio</taxon>
    </lineage>
</organism>
<keyword evidence="1" id="KW-1133">Transmembrane helix</keyword>
<evidence type="ECO:0000256" key="1">
    <source>
        <dbReference type="SAM" id="Phobius"/>
    </source>
</evidence>
<name>A0A2K9E4N4_9FIRM</name>
<evidence type="ECO:0000313" key="2">
    <source>
        <dbReference type="EMBL" id="AUG57368.1"/>
    </source>
</evidence>
<accession>A0A2K9E4N4</accession>
<dbReference type="RefSeq" id="WP_101300653.1">
    <property type="nucleotide sequence ID" value="NZ_CP025197.1"/>
</dbReference>
<dbReference type="KEGG" id="hsc:HVS_07255"/>
<gene>
    <name evidence="2" type="ORF">HVS_07255</name>
</gene>
<keyword evidence="3" id="KW-1185">Reference proteome</keyword>
<evidence type="ECO:0000313" key="3">
    <source>
        <dbReference type="Proteomes" id="UP000233534"/>
    </source>
</evidence>
<feature type="transmembrane region" description="Helical" evidence="1">
    <location>
        <begin position="51"/>
        <end position="74"/>
    </location>
</feature>
<keyword evidence="1" id="KW-0472">Membrane</keyword>
<proteinExistence type="predicted"/>
<dbReference type="AlphaFoldDB" id="A0A2K9E4N4"/>
<sequence length="283" mass="33504">MIVEEASINYGGLAALFLFLLLIAGIFVFVRHYKNNLDEMGKKKVKKIIKITVVAFAIILIAISVRNVLMYNYIKNQPADMIVCTQKSGMMMIDNYRYYKVKTKYGVKESIKESEYNELISLYGEREIYKEAKQKIISTNDKYNDKNIIKVFPYKDYIYYIFLDENEEVYTMRYNINTYEIEKIFFDYIYKDSMDLEGNVIISEYPDFCDSINEKLVNKLDEYIQTIYTDNRIVFEILVNNPKNGSYISLYEYIPETKETKLLVKFDVTNIREIAFIEANKNN</sequence>